<accession>A0A2P2P7F4</accession>
<protein>
    <submittedName>
        <fullName evidence="1">Uncharacterized protein</fullName>
    </submittedName>
</protein>
<reference evidence="1" key="1">
    <citation type="submission" date="2018-02" db="EMBL/GenBank/DDBJ databases">
        <title>Rhizophora mucronata_Transcriptome.</title>
        <authorList>
            <person name="Meera S.P."/>
            <person name="Sreeshan A."/>
            <person name="Augustine A."/>
        </authorList>
    </citation>
    <scope>NUCLEOTIDE SEQUENCE</scope>
    <source>
        <tissue evidence="1">Leaf</tissue>
    </source>
</reference>
<sequence length="51" mass="5953">MYSHVSPAFFNSNFWSSTTKILESMQKLDSQEKAKTEMISNTIAKQHFLRL</sequence>
<dbReference type="EMBL" id="GGEC01070191">
    <property type="protein sequence ID" value="MBX50675.1"/>
    <property type="molecule type" value="Transcribed_RNA"/>
</dbReference>
<evidence type="ECO:0000313" key="1">
    <source>
        <dbReference type="EMBL" id="MBX50675.1"/>
    </source>
</evidence>
<dbReference type="AlphaFoldDB" id="A0A2P2P7F4"/>
<name>A0A2P2P7F4_RHIMU</name>
<organism evidence="1">
    <name type="scientific">Rhizophora mucronata</name>
    <name type="common">Asiatic mangrove</name>
    <dbReference type="NCBI Taxonomy" id="61149"/>
    <lineage>
        <taxon>Eukaryota</taxon>
        <taxon>Viridiplantae</taxon>
        <taxon>Streptophyta</taxon>
        <taxon>Embryophyta</taxon>
        <taxon>Tracheophyta</taxon>
        <taxon>Spermatophyta</taxon>
        <taxon>Magnoliopsida</taxon>
        <taxon>eudicotyledons</taxon>
        <taxon>Gunneridae</taxon>
        <taxon>Pentapetalae</taxon>
        <taxon>rosids</taxon>
        <taxon>fabids</taxon>
        <taxon>Malpighiales</taxon>
        <taxon>Rhizophoraceae</taxon>
        <taxon>Rhizophora</taxon>
    </lineage>
</organism>
<proteinExistence type="predicted"/>